<reference evidence="1 2" key="1">
    <citation type="submission" date="2019-06" db="EMBL/GenBank/DDBJ databases">
        <title>Genome Sequence of the Brown Rot Fungal Pathogen Monilinia fructicola.</title>
        <authorList>
            <person name="De Miccolis Angelini R.M."/>
            <person name="Landi L."/>
            <person name="Abate D."/>
            <person name="Pollastro S."/>
            <person name="Romanazzi G."/>
            <person name="Faretra F."/>
        </authorList>
    </citation>
    <scope>NUCLEOTIDE SEQUENCE [LARGE SCALE GENOMIC DNA]</scope>
    <source>
        <strain evidence="1 2">Mfrc123</strain>
    </source>
</reference>
<dbReference type="PANTHER" id="PTHR48100">
    <property type="entry name" value="BROAD-SPECIFICITY PHOSPHATASE YOR283W-RELATED"/>
    <property type="match status" value="1"/>
</dbReference>
<accession>A0A5M9JWZ8</accession>
<evidence type="ECO:0008006" key="3">
    <source>
        <dbReference type="Google" id="ProtNLM"/>
    </source>
</evidence>
<dbReference type="InterPro" id="IPR029033">
    <property type="entry name" value="His_PPase_superfam"/>
</dbReference>
<dbReference type="InterPro" id="IPR050275">
    <property type="entry name" value="PGM_Phosphatase"/>
</dbReference>
<dbReference type="PANTHER" id="PTHR48100:SF32">
    <property type="entry name" value="ANCHORED PROTEIN, PUTATIVE (AFU_ORTHOLOGUE AFUA_1G10590)-RELATED"/>
    <property type="match status" value="1"/>
</dbReference>
<organism evidence="1 2">
    <name type="scientific">Monilinia fructicola</name>
    <name type="common">Brown rot fungus</name>
    <name type="synonym">Ciboria fructicola</name>
    <dbReference type="NCBI Taxonomy" id="38448"/>
    <lineage>
        <taxon>Eukaryota</taxon>
        <taxon>Fungi</taxon>
        <taxon>Dikarya</taxon>
        <taxon>Ascomycota</taxon>
        <taxon>Pezizomycotina</taxon>
        <taxon>Leotiomycetes</taxon>
        <taxon>Helotiales</taxon>
        <taxon>Sclerotiniaceae</taxon>
        <taxon>Monilinia</taxon>
    </lineage>
</organism>
<protein>
    <recommendedName>
        <fullName evidence="3">Phosphoglycerate mutase</fullName>
    </recommendedName>
</protein>
<proteinExistence type="predicted"/>
<evidence type="ECO:0000313" key="2">
    <source>
        <dbReference type="Proteomes" id="UP000322873"/>
    </source>
</evidence>
<dbReference type="AlphaFoldDB" id="A0A5M9JWZ8"/>
<dbReference type="PROSITE" id="PS00175">
    <property type="entry name" value="PG_MUTASE"/>
    <property type="match status" value="1"/>
</dbReference>
<dbReference type="EMBL" id="VICG01000006">
    <property type="protein sequence ID" value="KAA8571305.1"/>
    <property type="molecule type" value="Genomic_DNA"/>
</dbReference>
<comment type="caution">
    <text evidence="1">The sequence shown here is derived from an EMBL/GenBank/DDBJ whole genome shotgun (WGS) entry which is preliminary data.</text>
</comment>
<dbReference type="Pfam" id="PF00300">
    <property type="entry name" value="His_Phos_1"/>
    <property type="match status" value="1"/>
</dbReference>
<keyword evidence="2" id="KW-1185">Reference proteome</keyword>
<dbReference type="InterPro" id="IPR001345">
    <property type="entry name" value="PG/BPGM_mutase_AS"/>
</dbReference>
<dbReference type="Gene3D" id="3.40.50.1240">
    <property type="entry name" value="Phosphoglycerate mutase-like"/>
    <property type="match status" value="1"/>
</dbReference>
<name>A0A5M9JWZ8_MONFR</name>
<dbReference type="SUPFAM" id="SSF53254">
    <property type="entry name" value="Phosphoglycerate mutase-like"/>
    <property type="match status" value="1"/>
</dbReference>
<dbReference type="SMART" id="SM00855">
    <property type="entry name" value="PGAM"/>
    <property type="match status" value="1"/>
</dbReference>
<gene>
    <name evidence="1" type="ORF">EYC84_000625</name>
</gene>
<sequence length="278" mass="31491">MMRRPIQRPSIILKRNFGLINQTYPTDFQLPKDATHWQRFERYVESLNKNASSTVNYKVLFLARHGEGWHNAAEAYYGTPNWDCYYSLVDGNATVTWADAHLTPNGIAQAKNAANYWLSSIQVEKTPSPQSYYTSPLYRCLQTSNITFSTLSLPASRPFKPLIKELFRESISGHTCDRRSNRTFIQESFPTYAIEQGFSEKDPLWRPLLGEPAFNQDIRKIASILRVVEHRPFKLVTGAILPVLVKAETVTGEAVTLSPLPWTPLKTCTSPPPPGATK</sequence>
<dbReference type="VEuPathDB" id="FungiDB:MFRU_046g00500"/>
<dbReference type="CDD" id="cd07067">
    <property type="entry name" value="HP_PGM_like"/>
    <property type="match status" value="1"/>
</dbReference>
<dbReference type="GO" id="GO:0005737">
    <property type="term" value="C:cytoplasm"/>
    <property type="evidence" value="ECO:0007669"/>
    <property type="project" value="TreeGrafter"/>
</dbReference>
<dbReference type="InterPro" id="IPR013078">
    <property type="entry name" value="His_Pase_superF_clade-1"/>
</dbReference>
<dbReference type="Proteomes" id="UP000322873">
    <property type="component" value="Unassembled WGS sequence"/>
</dbReference>
<evidence type="ECO:0000313" key="1">
    <source>
        <dbReference type="EMBL" id="KAA8571305.1"/>
    </source>
</evidence>
<dbReference type="GO" id="GO:0016791">
    <property type="term" value="F:phosphatase activity"/>
    <property type="evidence" value="ECO:0007669"/>
    <property type="project" value="TreeGrafter"/>
</dbReference>